<organism evidence="1 2">
    <name type="scientific">Cryptosporidium ubiquitum</name>
    <dbReference type="NCBI Taxonomy" id="857276"/>
    <lineage>
        <taxon>Eukaryota</taxon>
        <taxon>Sar</taxon>
        <taxon>Alveolata</taxon>
        <taxon>Apicomplexa</taxon>
        <taxon>Conoidasida</taxon>
        <taxon>Coccidia</taxon>
        <taxon>Eucoccidiorida</taxon>
        <taxon>Eimeriorina</taxon>
        <taxon>Cryptosporidiidae</taxon>
        <taxon>Cryptosporidium</taxon>
    </lineage>
</organism>
<dbReference type="GeneID" id="39979952"/>
<dbReference type="VEuPathDB" id="CryptoDB:cubi_03160"/>
<reference evidence="1 2" key="1">
    <citation type="submission" date="2016-10" db="EMBL/GenBank/DDBJ databases">
        <title>Reductive evolution of mitochondrial metabolism and differential evolution of invasion-related proteins in Cryptosporidium.</title>
        <authorList>
            <person name="Liu S."/>
            <person name="Roellig D.M."/>
            <person name="Guo Y."/>
            <person name="Li N."/>
            <person name="Frace M.A."/>
            <person name="Tang K."/>
            <person name="Zhang L."/>
            <person name="Feng Y."/>
            <person name="Xiao L."/>
        </authorList>
    </citation>
    <scope>NUCLEOTIDE SEQUENCE [LARGE SCALE GENOMIC DNA]</scope>
    <source>
        <strain evidence="1">39726</strain>
    </source>
</reference>
<dbReference type="AlphaFoldDB" id="A0A1J4MLB5"/>
<name>A0A1J4MLB5_9CRYT</name>
<protein>
    <submittedName>
        <fullName evidence="1">Uncharacterized protein</fullName>
    </submittedName>
</protein>
<dbReference type="RefSeq" id="XP_028876180.1">
    <property type="nucleotide sequence ID" value="XM_029020173.1"/>
</dbReference>
<gene>
    <name evidence="1" type="ORF">cubi_03160</name>
</gene>
<comment type="caution">
    <text evidence="1">The sequence shown here is derived from an EMBL/GenBank/DDBJ whole genome shotgun (WGS) entry which is preliminary data.</text>
</comment>
<evidence type="ECO:0000313" key="2">
    <source>
        <dbReference type="Proteomes" id="UP000186176"/>
    </source>
</evidence>
<proteinExistence type="predicted"/>
<sequence>MECLICFTDLDEINSVEYKTSSDSKWFKSLFCIDCIGTLKKTQYQRYCDLVTNTKCLKEQKSLLKRGPPINIHDKHGFPECGENEVFMLCKSDNRDIISPKLDGSLMGEERVKYWDYLKQFISKDLLENESSKDEENDDS</sequence>
<keyword evidence="2" id="KW-1185">Reference proteome</keyword>
<evidence type="ECO:0000313" key="1">
    <source>
        <dbReference type="EMBL" id="OII75050.1"/>
    </source>
</evidence>
<dbReference type="EMBL" id="LRBP01000006">
    <property type="protein sequence ID" value="OII75050.1"/>
    <property type="molecule type" value="Genomic_DNA"/>
</dbReference>
<dbReference type="Proteomes" id="UP000186176">
    <property type="component" value="Unassembled WGS sequence"/>
</dbReference>
<dbReference type="OrthoDB" id="341976at2759"/>
<accession>A0A1J4MLB5</accession>